<feature type="transmembrane region" description="Helical" evidence="1">
    <location>
        <begin position="12"/>
        <end position="31"/>
    </location>
</feature>
<organism evidence="2">
    <name type="scientific">Rhizophora mucronata</name>
    <name type="common">Asiatic mangrove</name>
    <dbReference type="NCBI Taxonomy" id="61149"/>
    <lineage>
        <taxon>Eukaryota</taxon>
        <taxon>Viridiplantae</taxon>
        <taxon>Streptophyta</taxon>
        <taxon>Embryophyta</taxon>
        <taxon>Tracheophyta</taxon>
        <taxon>Spermatophyta</taxon>
        <taxon>Magnoliopsida</taxon>
        <taxon>eudicotyledons</taxon>
        <taxon>Gunneridae</taxon>
        <taxon>Pentapetalae</taxon>
        <taxon>rosids</taxon>
        <taxon>fabids</taxon>
        <taxon>Malpighiales</taxon>
        <taxon>Rhizophoraceae</taxon>
        <taxon>Rhizophora</taxon>
    </lineage>
</organism>
<sequence>MQFSYKQWCNNSLIFLFFFFLFGRNSRYYYLTQKYHFPKAKNIRTHRTAKFQHLVHCLHIFDVINLSIIFRKRFSAKAYSYHA</sequence>
<accession>A0A2P2NFW5</accession>
<proteinExistence type="predicted"/>
<evidence type="ECO:0000313" key="2">
    <source>
        <dbReference type="EMBL" id="MBX41339.1"/>
    </source>
</evidence>
<keyword evidence="1" id="KW-1133">Transmembrane helix</keyword>
<protein>
    <submittedName>
        <fullName evidence="2">Uncharacterized protein</fullName>
    </submittedName>
</protein>
<name>A0A2P2NFW5_RHIMU</name>
<keyword evidence="1" id="KW-0472">Membrane</keyword>
<feature type="transmembrane region" description="Helical" evidence="1">
    <location>
        <begin position="51"/>
        <end position="70"/>
    </location>
</feature>
<keyword evidence="1" id="KW-0812">Transmembrane</keyword>
<dbReference type="EMBL" id="GGEC01060855">
    <property type="protein sequence ID" value="MBX41339.1"/>
    <property type="molecule type" value="Transcribed_RNA"/>
</dbReference>
<evidence type="ECO:0000256" key="1">
    <source>
        <dbReference type="SAM" id="Phobius"/>
    </source>
</evidence>
<reference evidence="2" key="1">
    <citation type="submission" date="2018-02" db="EMBL/GenBank/DDBJ databases">
        <title>Rhizophora mucronata_Transcriptome.</title>
        <authorList>
            <person name="Meera S.P."/>
            <person name="Sreeshan A."/>
            <person name="Augustine A."/>
        </authorList>
    </citation>
    <scope>NUCLEOTIDE SEQUENCE</scope>
    <source>
        <tissue evidence="2">Leaf</tissue>
    </source>
</reference>
<dbReference type="AlphaFoldDB" id="A0A2P2NFW5"/>